<dbReference type="Proteomes" id="UP001597196">
    <property type="component" value="Unassembled WGS sequence"/>
</dbReference>
<sequence>MKKTFRSRNIQGVFVGLAAANTVLIVGHLQINVVWQALIIAIVVYLAARVVTFLGKTAD</sequence>
<keyword evidence="3" id="KW-1185">Reference proteome</keyword>
<accession>A0ABW4CIN6</accession>
<feature type="transmembrane region" description="Helical" evidence="1">
    <location>
        <begin position="37"/>
        <end position="55"/>
    </location>
</feature>
<keyword evidence="1" id="KW-0472">Membrane</keyword>
<evidence type="ECO:0000313" key="3">
    <source>
        <dbReference type="Proteomes" id="UP001597196"/>
    </source>
</evidence>
<dbReference type="EMBL" id="JBHTOC010000009">
    <property type="protein sequence ID" value="MFD1429996.1"/>
    <property type="molecule type" value="Genomic_DNA"/>
</dbReference>
<reference evidence="3" key="1">
    <citation type="journal article" date="2019" name="Int. J. Syst. Evol. Microbiol.">
        <title>The Global Catalogue of Microorganisms (GCM) 10K type strain sequencing project: providing services to taxonomists for standard genome sequencing and annotation.</title>
        <authorList>
            <consortium name="The Broad Institute Genomics Platform"/>
            <consortium name="The Broad Institute Genome Sequencing Center for Infectious Disease"/>
            <person name="Wu L."/>
            <person name="Ma J."/>
        </authorList>
    </citation>
    <scope>NUCLEOTIDE SEQUENCE [LARGE SCALE GENOMIC DNA]</scope>
    <source>
        <strain evidence="3">CCM 8980</strain>
    </source>
</reference>
<organism evidence="2 3">
    <name type="scientific">Lacticaseibacillus mingshuiensis</name>
    <dbReference type="NCBI Taxonomy" id="2799574"/>
    <lineage>
        <taxon>Bacteria</taxon>
        <taxon>Bacillati</taxon>
        <taxon>Bacillota</taxon>
        <taxon>Bacilli</taxon>
        <taxon>Lactobacillales</taxon>
        <taxon>Lactobacillaceae</taxon>
        <taxon>Lacticaseibacillus</taxon>
    </lineage>
</organism>
<comment type="caution">
    <text evidence="2">The sequence shown here is derived from an EMBL/GenBank/DDBJ whole genome shotgun (WGS) entry which is preliminary data.</text>
</comment>
<protein>
    <submittedName>
        <fullName evidence="2">Uncharacterized protein</fullName>
    </submittedName>
</protein>
<dbReference type="RefSeq" id="WP_203637062.1">
    <property type="nucleotide sequence ID" value="NZ_BOLS01000007.1"/>
</dbReference>
<name>A0ABW4CIN6_9LACO</name>
<keyword evidence="1" id="KW-0812">Transmembrane</keyword>
<gene>
    <name evidence="2" type="ORF">ACFQ4P_07020</name>
</gene>
<evidence type="ECO:0000313" key="2">
    <source>
        <dbReference type="EMBL" id="MFD1429996.1"/>
    </source>
</evidence>
<proteinExistence type="predicted"/>
<feature type="transmembrane region" description="Helical" evidence="1">
    <location>
        <begin position="12"/>
        <end position="31"/>
    </location>
</feature>
<evidence type="ECO:0000256" key="1">
    <source>
        <dbReference type="SAM" id="Phobius"/>
    </source>
</evidence>
<keyword evidence="1" id="KW-1133">Transmembrane helix</keyword>